<organism evidence="7 8">
    <name type="scientific">Albidovulum aquaemixtae</name>
    <dbReference type="NCBI Taxonomy" id="1542388"/>
    <lineage>
        <taxon>Bacteria</taxon>
        <taxon>Pseudomonadati</taxon>
        <taxon>Pseudomonadota</taxon>
        <taxon>Alphaproteobacteria</taxon>
        <taxon>Rhodobacterales</taxon>
        <taxon>Paracoccaceae</taxon>
        <taxon>Albidovulum</taxon>
    </lineage>
</organism>
<evidence type="ECO:0000256" key="5">
    <source>
        <dbReference type="SAM" id="SignalP"/>
    </source>
</evidence>
<gene>
    <name evidence="7" type="primary">yiaD_1</name>
    <name evidence="7" type="ORF">DEA8626_00164</name>
</gene>
<dbReference type="GO" id="GO:0009279">
    <property type="term" value="C:cell outer membrane"/>
    <property type="evidence" value="ECO:0007669"/>
    <property type="project" value="UniProtKB-SubCell"/>
</dbReference>
<dbReference type="InterPro" id="IPR050330">
    <property type="entry name" value="Bact_OuterMem_StrucFunc"/>
</dbReference>
<dbReference type="InterPro" id="IPR006664">
    <property type="entry name" value="OMP_bac"/>
</dbReference>
<keyword evidence="2 4" id="KW-0472">Membrane</keyword>
<dbReference type="OrthoDB" id="9782229at2"/>
<keyword evidence="7" id="KW-0449">Lipoprotein</keyword>
<dbReference type="Gene3D" id="3.30.1330.60">
    <property type="entry name" value="OmpA-like domain"/>
    <property type="match status" value="1"/>
</dbReference>
<name>A0A2R8B251_9RHOB</name>
<evidence type="ECO:0000256" key="4">
    <source>
        <dbReference type="PROSITE-ProRule" id="PRU00473"/>
    </source>
</evidence>
<evidence type="ECO:0000256" key="3">
    <source>
        <dbReference type="ARBA" id="ARBA00023237"/>
    </source>
</evidence>
<feature type="domain" description="OmpA-like" evidence="6">
    <location>
        <begin position="103"/>
        <end position="220"/>
    </location>
</feature>
<protein>
    <submittedName>
        <fullName evidence="7">Putative lipoprotein YiaD</fullName>
    </submittedName>
</protein>
<keyword evidence="3" id="KW-0998">Cell outer membrane</keyword>
<reference evidence="7 8" key="1">
    <citation type="submission" date="2018-03" db="EMBL/GenBank/DDBJ databases">
        <authorList>
            <person name="Keele B.F."/>
        </authorList>
    </citation>
    <scope>NUCLEOTIDE SEQUENCE [LARGE SCALE GENOMIC DNA]</scope>
    <source>
        <strain evidence="7 8">CECT 8626</strain>
    </source>
</reference>
<keyword evidence="5" id="KW-0732">Signal</keyword>
<feature type="chain" id="PRO_5015326749" evidence="5">
    <location>
        <begin position="26"/>
        <end position="220"/>
    </location>
</feature>
<proteinExistence type="predicted"/>
<dbReference type="RefSeq" id="WP_108851180.1">
    <property type="nucleotide sequence ID" value="NZ_OMOQ01000001.1"/>
</dbReference>
<dbReference type="PRINTS" id="PR01023">
    <property type="entry name" value="NAFLGMOTY"/>
</dbReference>
<dbReference type="InterPro" id="IPR006690">
    <property type="entry name" value="OMPA-like_CS"/>
</dbReference>
<dbReference type="PANTHER" id="PTHR30329">
    <property type="entry name" value="STATOR ELEMENT OF FLAGELLAR MOTOR COMPLEX"/>
    <property type="match status" value="1"/>
</dbReference>
<dbReference type="SUPFAM" id="SSF103088">
    <property type="entry name" value="OmpA-like"/>
    <property type="match status" value="1"/>
</dbReference>
<dbReference type="PROSITE" id="PS51257">
    <property type="entry name" value="PROKAR_LIPOPROTEIN"/>
    <property type="match status" value="1"/>
</dbReference>
<dbReference type="PANTHER" id="PTHR30329:SF21">
    <property type="entry name" value="LIPOPROTEIN YIAD-RELATED"/>
    <property type="match status" value="1"/>
</dbReference>
<dbReference type="Proteomes" id="UP000244924">
    <property type="component" value="Unassembled WGS sequence"/>
</dbReference>
<dbReference type="InterPro" id="IPR027367">
    <property type="entry name" value="Gly-zipper_YMGG"/>
</dbReference>
<evidence type="ECO:0000313" key="7">
    <source>
        <dbReference type="EMBL" id="SPH16653.1"/>
    </source>
</evidence>
<dbReference type="InterPro" id="IPR006665">
    <property type="entry name" value="OmpA-like"/>
</dbReference>
<feature type="signal peptide" evidence="5">
    <location>
        <begin position="1"/>
        <end position="25"/>
    </location>
</feature>
<keyword evidence="8" id="KW-1185">Reference proteome</keyword>
<comment type="subcellular location">
    <subcellularLocation>
        <location evidence="1">Cell outer membrane</location>
    </subcellularLocation>
</comment>
<dbReference type="EMBL" id="OMOQ01000001">
    <property type="protein sequence ID" value="SPH16653.1"/>
    <property type="molecule type" value="Genomic_DNA"/>
</dbReference>
<accession>A0A2R8B251</accession>
<evidence type="ECO:0000259" key="6">
    <source>
        <dbReference type="PROSITE" id="PS51123"/>
    </source>
</evidence>
<dbReference type="PROSITE" id="PS51123">
    <property type="entry name" value="OMPA_2"/>
    <property type="match status" value="1"/>
</dbReference>
<dbReference type="Pfam" id="PF13441">
    <property type="entry name" value="Gly-zipper_YMGG"/>
    <property type="match status" value="1"/>
</dbReference>
<evidence type="ECO:0000256" key="1">
    <source>
        <dbReference type="ARBA" id="ARBA00004442"/>
    </source>
</evidence>
<dbReference type="PROSITE" id="PS01068">
    <property type="entry name" value="OMPA_1"/>
    <property type="match status" value="1"/>
</dbReference>
<sequence>MRITNLLLAGSASALLLAACTPVDAPTTTPNQRTKEGALTGAGIGALAGVLTGEGGKDKLDRAVVGAVAGGLIGGAVGANLDRQAADLQARISDSRIRIINEGNQLRVVMPEGILFATDSAAVQPSIQNDLFAVADNLNRYPNTRVEIVGHTDNTGSASYNQDLSERRAAAVAALLRNAGVSGARIVSYGRGESMPTASNLTPEGRQQNRRVEILIIPTG</sequence>
<dbReference type="InterPro" id="IPR036737">
    <property type="entry name" value="OmpA-like_sf"/>
</dbReference>
<dbReference type="CDD" id="cd07185">
    <property type="entry name" value="OmpA_C-like"/>
    <property type="match status" value="1"/>
</dbReference>
<evidence type="ECO:0000313" key="8">
    <source>
        <dbReference type="Proteomes" id="UP000244924"/>
    </source>
</evidence>
<evidence type="ECO:0000256" key="2">
    <source>
        <dbReference type="ARBA" id="ARBA00023136"/>
    </source>
</evidence>
<dbReference type="PRINTS" id="PR01021">
    <property type="entry name" value="OMPADOMAIN"/>
</dbReference>
<dbReference type="AlphaFoldDB" id="A0A2R8B251"/>
<dbReference type="Pfam" id="PF00691">
    <property type="entry name" value="OmpA"/>
    <property type="match status" value="1"/>
</dbReference>